<feature type="compositionally biased region" description="Low complexity" evidence="3">
    <location>
        <begin position="910"/>
        <end position="926"/>
    </location>
</feature>
<dbReference type="OrthoDB" id="10266508at2759"/>
<sequence>MKQVLFYCLLALFGFGTSLSCKPGDTRCGGASLQPLLAVGLEKVATHLQVSAQVARSVAETIPTLSVPGEGSGAASGGKDEQLATLLHLAYSVCRPWCAGIAVLVDHSAIPQWAGNWSPLLQKRAEGYLRYGNKHAQAKPEWQLLPGGETGALFVVPLSGGGVVAVAVDLESMEAGLEELDWRGGSFVVADAEGKIFAAVHTRPVMNDPEGVAEAVQACVSHGSQQSMVVRLADGDHVVASDRRTMQQLQLHGVLIMPWDGPPPSAAESSLSPGALALRVVGLLAALGVTGWLLWLLHRCGSEDALITEMQGHLDDKKRAEAANSAKSMFLANMSHELRTPMAAILLGLDLVLEADSLSKEQESSLLQVKHCASELLTLLNDILDLGKIESGKFRLEAVDFDLAHEIQSVVDMFGIQCAGKGIIIGLEVADEMERIVNGDPLRFRQILGNLISNSIKFTPPGGSIYVSARQSVLSSDSPTHPRSPAQPPASPDDTSWMQRASNWLQRRDSDVAEATQNEGMLRFEIEVNDTGCGLSPENREAVFETFTQADSSTTRMYGGTGLGLGITRKLVTMMGGTIGFVDKLGPGALVRVQLSLPPPVGPVSESPSHALLHAPVPELVQGAKIILAMPPHLSRRLAEKWLRERRFDYTLCSSVDELMSALSTGTLVPGFTFPVPPKADAGTPVSPLHVSDPSAPPSPATASDPPAASPVPPVVIIDFAMVQAAALQNPPDPKGLILSPTTHPHGARSPFAGPARPLLSVPPLGLPTVFDADSPDPEPEPVLGPVEVINAMARLKADMGANIVWLLDPNTPPAVRTNLVKSRGFALLVLRPLHAGRLSEIMRKVGTVRERRAQLKQARENMVGRPGSGTLHEATGQSPGENPGDLQPSPLPFPVAPSQSETSAVVNGSVKESASVRESSSASVESGERTRGKGQGRDRALAGLTILVVEDSPVLQKLVTSMLVRMGARVEQAGDGQQAVGTAAALRGSVDIILMDCQMPVLDGYSATQAIRAQEQSSGGRVPIIALTAHAMLSDEKKCLEAGMDAYLSKPVSPGKLCETILRLVKRELLGEPRPAQ</sequence>
<feature type="compositionally biased region" description="Basic and acidic residues" evidence="3">
    <location>
        <begin position="927"/>
        <end position="938"/>
    </location>
</feature>
<dbReference type="InterPro" id="IPR036097">
    <property type="entry name" value="HisK_dim/P_sf"/>
</dbReference>
<dbReference type="SMART" id="SM00388">
    <property type="entry name" value="HisKA"/>
    <property type="match status" value="1"/>
</dbReference>
<evidence type="ECO:0000256" key="3">
    <source>
        <dbReference type="SAM" id="MobiDB-lite"/>
    </source>
</evidence>
<dbReference type="InterPro" id="IPR036890">
    <property type="entry name" value="HATPase_C_sf"/>
</dbReference>
<dbReference type="CDD" id="cd17546">
    <property type="entry name" value="REC_hyHK_CKI1_RcsC-like"/>
    <property type="match status" value="1"/>
</dbReference>
<feature type="region of interest" description="Disordered" evidence="3">
    <location>
        <begin position="851"/>
        <end position="938"/>
    </location>
</feature>
<evidence type="ECO:0000256" key="2">
    <source>
        <dbReference type="PROSITE-ProRule" id="PRU00169"/>
    </source>
</evidence>
<dbReference type="GO" id="GO:0000155">
    <property type="term" value="F:phosphorelay sensor kinase activity"/>
    <property type="evidence" value="ECO:0007669"/>
    <property type="project" value="InterPro"/>
</dbReference>
<dbReference type="PANTHER" id="PTHR45339">
    <property type="entry name" value="HYBRID SIGNAL TRANSDUCTION HISTIDINE KINASE J"/>
    <property type="match status" value="1"/>
</dbReference>
<dbReference type="OMA" id="TEHANND"/>
<keyword evidence="7" id="KW-0418">Kinase</keyword>
<feature type="modified residue" description="4-aspartylphosphate" evidence="2">
    <location>
        <position position="997"/>
    </location>
</feature>
<dbReference type="AlphaFoldDB" id="A0A1Y1IIS0"/>
<name>A0A1Y1IIS0_KLENI</name>
<dbReference type="SUPFAM" id="SSF55874">
    <property type="entry name" value="ATPase domain of HSP90 chaperone/DNA topoisomerase II/histidine kinase"/>
    <property type="match status" value="1"/>
</dbReference>
<accession>A0A1Y1IIS0</accession>
<protein>
    <submittedName>
        <fullName evidence="7">Signal transduction histidine kinase</fullName>
    </submittedName>
</protein>
<feature type="domain" description="Response regulatory" evidence="6">
    <location>
        <begin position="946"/>
        <end position="1066"/>
    </location>
</feature>
<dbReference type="EMBL" id="DF237536">
    <property type="protein sequence ID" value="GAQ89992.1"/>
    <property type="molecule type" value="Genomic_DNA"/>
</dbReference>
<dbReference type="PANTHER" id="PTHR45339:SF5">
    <property type="entry name" value="HISTIDINE KINASE"/>
    <property type="match status" value="1"/>
</dbReference>
<evidence type="ECO:0000313" key="7">
    <source>
        <dbReference type="EMBL" id="GAQ89992.1"/>
    </source>
</evidence>
<dbReference type="Gene3D" id="3.40.50.2300">
    <property type="match status" value="1"/>
</dbReference>
<organism evidence="7 8">
    <name type="scientific">Klebsormidium nitens</name>
    <name type="common">Green alga</name>
    <name type="synonym">Ulothrix nitens</name>
    <dbReference type="NCBI Taxonomy" id="105231"/>
    <lineage>
        <taxon>Eukaryota</taxon>
        <taxon>Viridiplantae</taxon>
        <taxon>Streptophyta</taxon>
        <taxon>Klebsormidiophyceae</taxon>
        <taxon>Klebsormidiales</taxon>
        <taxon>Klebsormidiaceae</taxon>
        <taxon>Klebsormidium</taxon>
    </lineage>
</organism>
<keyword evidence="4" id="KW-0732">Signal</keyword>
<dbReference type="STRING" id="105231.A0A1Y1IIS0"/>
<gene>
    <name evidence="7" type="ORF">KFL_005870010</name>
</gene>
<dbReference type="SMART" id="SM00448">
    <property type="entry name" value="REC"/>
    <property type="match status" value="1"/>
</dbReference>
<dbReference type="SUPFAM" id="SSF47384">
    <property type="entry name" value="Homodimeric domain of signal transducing histidine kinase"/>
    <property type="match status" value="1"/>
</dbReference>
<evidence type="ECO:0000259" key="6">
    <source>
        <dbReference type="PROSITE" id="PS50110"/>
    </source>
</evidence>
<dbReference type="Gene3D" id="1.10.287.130">
    <property type="match status" value="1"/>
</dbReference>
<dbReference type="Proteomes" id="UP000054558">
    <property type="component" value="Unassembled WGS sequence"/>
</dbReference>
<dbReference type="InterPro" id="IPR003594">
    <property type="entry name" value="HATPase_dom"/>
</dbReference>
<feature type="region of interest" description="Disordered" evidence="3">
    <location>
        <begin position="682"/>
        <end position="708"/>
    </location>
</feature>
<evidence type="ECO:0000313" key="8">
    <source>
        <dbReference type="Proteomes" id="UP000054558"/>
    </source>
</evidence>
<feature type="chain" id="PRO_5013276743" evidence="4">
    <location>
        <begin position="21"/>
        <end position="1078"/>
    </location>
</feature>
<dbReference type="PROSITE" id="PS50109">
    <property type="entry name" value="HIS_KIN"/>
    <property type="match status" value="1"/>
</dbReference>
<dbReference type="Gene3D" id="3.30.565.10">
    <property type="entry name" value="Histidine kinase-like ATPase, C-terminal domain"/>
    <property type="match status" value="1"/>
</dbReference>
<dbReference type="Pfam" id="PF00512">
    <property type="entry name" value="HisKA"/>
    <property type="match status" value="1"/>
</dbReference>
<proteinExistence type="predicted"/>
<dbReference type="Pfam" id="PF02518">
    <property type="entry name" value="HATPase_c"/>
    <property type="match status" value="1"/>
</dbReference>
<feature type="compositionally biased region" description="Polar residues" evidence="3">
    <location>
        <begin position="898"/>
        <end position="907"/>
    </location>
</feature>
<keyword evidence="1 2" id="KW-0597">Phosphoprotein</keyword>
<evidence type="ECO:0000256" key="1">
    <source>
        <dbReference type="ARBA" id="ARBA00022553"/>
    </source>
</evidence>
<dbReference type="InterPro" id="IPR004358">
    <property type="entry name" value="Sig_transdc_His_kin-like_C"/>
</dbReference>
<evidence type="ECO:0000259" key="5">
    <source>
        <dbReference type="PROSITE" id="PS50109"/>
    </source>
</evidence>
<feature type="signal peptide" evidence="4">
    <location>
        <begin position="1"/>
        <end position="20"/>
    </location>
</feature>
<feature type="compositionally biased region" description="Basic and acidic residues" evidence="3">
    <location>
        <begin position="851"/>
        <end position="860"/>
    </location>
</feature>
<dbReference type="InterPro" id="IPR001789">
    <property type="entry name" value="Sig_transdc_resp-reg_receiver"/>
</dbReference>
<dbReference type="InterPro" id="IPR011006">
    <property type="entry name" value="CheY-like_superfamily"/>
</dbReference>
<dbReference type="InterPro" id="IPR003661">
    <property type="entry name" value="HisK_dim/P_dom"/>
</dbReference>
<dbReference type="PROSITE" id="PS51257">
    <property type="entry name" value="PROKAR_LIPOPROTEIN"/>
    <property type="match status" value="1"/>
</dbReference>
<dbReference type="SMART" id="SM00387">
    <property type="entry name" value="HATPase_c"/>
    <property type="match status" value="1"/>
</dbReference>
<dbReference type="Pfam" id="PF00072">
    <property type="entry name" value="Response_reg"/>
    <property type="match status" value="1"/>
</dbReference>
<dbReference type="SUPFAM" id="SSF52172">
    <property type="entry name" value="CheY-like"/>
    <property type="match status" value="1"/>
</dbReference>
<keyword evidence="8" id="KW-1185">Reference proteome</keyword>
<dbReference type="PROSITE" id="PS50110">
    <property type="entry name" value="RESPONSE_REGULATORY"/>
    <property type="match status" value="1"/>
</dbReference>
<evidence type="ECO:0000256" key="4">
    <source>
        <dbReference type="SAM" id="SignalP"/>
    </source>
</evidence>
<dbReference type="InterPro" id="IPR005467">
    <property type="entry name" value="His_kinase_dom"/>
</dbReference>
<feature type="region of interest" description="Disordered" evidence="3">
    <location>
        <begin position="474"/>
        <end position="497"/>
    </location>
</feature>
<dbReference type="CDD" id="cd00082">
    <property type="entry name" value="HisKA"/>
    <property type="match status" value="1"/>
</dbReference>
<feature type="domain" description="Histidine kinase" evidence="5">
    <location>
        <begin position="333"/>
        <end position="599"/>
    </location>
</feature>
<reference evidence="7 8" key="1">
    <citation type="journal article" date="2014" name="Nat. Commun.">
        <title>Klebsormidium flaccidum genome reveals primary factors for plant terrestrial adaptation.</title>
        <authorList>
            <person name="Hori K."/>
            <person name="Maruyama F."/>
            <person name="Fujisawa T."/>
            <person name="Togashi T."/>
            <person name="Yamamoto N."/>
            <person name="Seo M."/>
            <person name="Sato S."/>
            <person name="Yamada T."/>
            <person name="Mori H."/>
            <person name="Tajima N."/>
            <person name="Moriyama T."/>
            <person name="Ikeuchi M."/>
            <person name="Watanabe M."/>
            <person name="Wada H."/>
            <person name="Kobayashi K."/>
            <person name="Saito M."/>
            <person name="Masuda T."/>
            <person name="Sasaki-Sekimoto Y."/>
            <person name="Mashiguchi K."/>
            <person name="Awai K."/>
            <person name="Shimojima M."/>
            <person name="Masuda S."/>
            <person name="Iwai M."/>
            <person name="Nobusawa T."/>
            <person name="Narise T."/>
            <person name="Kondo S."/>
            <person name="Saito H."/>
            <person name="Sato R."/>
            <person name="Murakawa M."/>
            <person name="Ihara Y."/>
            <person name="Oshima-Yamada Y."/>
            <person name="Ohtaka K."/>
            <person name="Satoh M."/>
            <person name="Sonobe K."/>
            <person name="Ishii M."/>
            <person name="Ohtani R."/>
            <person name="Kanamori-Sato M."/>
            <person name="Honoki R."/>
            <person name="Miyazaki D."/>
            <person name="Mochizuki H."/>
            <person name="Umetsu J."/>
            <person name="Higashi K."/>
            <person name="Shibata D."/>
            <person name="Kamiya Y."/>
            <person name="Sato N."/>
            <person name="Nakamura Y."/>
            <person name="Tabata S."/>
            <person name="Ida S."/>
            <person name="Kurokawa K."/>
            <person name="Ohta H."/>
        </authorList>
    </citation>
    <scope>NUCLEOTIDE SEQUENCE [LARGE SCALE GENOMIC DNA]</scope>
    <source>
        <strain evidence="7 8">NIES-2285</strain>
    </source>
</reference>
<dbReference type="PRINTS" id="PR00344">
    <property type="entry name" value="BCTRLSENSOR"/>
</dbReference>
<keyword evidence="7" id="KW-0808">Transferase</keyword>